<evidence type="ECO:0000313" key="1">
    <source>
        <dbReference type="EMBL" id="AUG54515.1"/>
    </source>
</evidence>
<dbReference type="EMBL" id="CP024199">
    <property type="protein sequence ID" value="AUG54515.1"/>
    <property type="molecule type" value="Genomic_DNA"/>
</dbReference>
<dbReference type="Proteomes" id="UP000233458">
    <property type="component" value="Chromosome"/>
</dbReference>
<dbReference type="EMBL" id="NWTK01000012">
    <property type="protein sequence ID" value="PKR51891.1"/>
    <property type="molecule type" value="Genomic_DNA"/>
</dbReference>
<name>A0A2N3KMV7_9PROT</name>
<sequence>MNRDHNRPTAAASETITAGYPAKMAVSNIIVSGADRDMPANVKSTSQTNQDDLLQSFIVWNIETRRTSRHTVFSHWLCN</sequence>
<keyword evidence="3" id="KW-1185">Reference proteome</keyword>
<reference evidence="2 4" key="1">
    <citation type="submission" date="2017-09" db="EMBL/GenBank/DDBJ databases">
        <title>Biodiversity and function of Thalassospira species in the particle-attached aromatic-hydrocarbon-degrading consortia from the surface seawater of the South China Sea.</title>
        <authorList>
            <person name="Dong C."/>
            <person name="Liu R."/>
            <person name="Shao Z."/>
        </authorList>
    </citation>
    <scope>NUCLEOTIDE SEQUENCE [LARGE SCALE GENOMIC DNA]</scope>
    <source>
        <strain evidence="2 4">CSC1P2</strain>
    </source>
</reference>
<reference evidence="1 3" key="2">
    <citation type="submission" date="2017-10" db="EMBL/GenBank/DDBJ databases">
        <title>Biodiversity and function of Thalassospira species in the particle-attached aromatic-hydrocarbon-degrading consortia from the surface seawater of the China South Sea.</title>
        <authorList>
            <person name="Dong C."/>
            <person name="Liu R."/>
            <person name="Shao Z."/>
        </authorList>
    </citation>
    <scope>NUCLEOTIDE SEQUENCE [LARGE SCALE GENOMIC DNA]</scope>
    <source>
        <strain evidence="1 3">CSC3H3</strain>
    </source>
</reference>
<dbReference type="OrthoDB" id="7366497at2"/>
<accession>A0A2N3KMV7</accession>
<dbReference type="Proteomes" id="UP000233597">
    <property type="component" value="Unassembled WGS sequence"/>
</dbReference>
<dbReference type="RefSeq" id="WP_101268842.1">
    <property type="nucleotide sequence ID" value="NZ_CP024199.1"/>
</dbReference>
<dbReference type="AlphaFoldDB" id="A0A2N3KMV7"/>
<evidence type="ECO:0000313" key="2">
    <source>
        <dbReference type="EMBL" id="PKR51891.1"/>
    </source>
</evidence>
<organism evidence="2 4">
    <name type="scientific">Thalassospira marina</name>
    <dbReference type="NCBI Taxonomy" id="2048283"/>
    <lineage>
        <taxon>Bacteria</taxon>
        <taxon>Pseudomonadati</taxon>
        <taxon>Pseudomonadota</taxon>
        <taxon>Alphaproteobacteria</taxon>
        <taxon>Rhodospirillales</taxon>
        <taxon>Thalassospiraceae</taxon>
        <taxon>Thalassospira</taxon>
    </lineage>
</organism>
<gene>
    <name evidence="2" type="ORF">COO20_17305</name>
    <name evidence="1" type="ORF">CSC3H3_18695</name>
</gene>
<proteinExistence type="predicted"/>
<protein>
    <submittedName>
        <fullName evidence="2">Uncharacterized protein</fullName>
    </submittedName>
</protein>
<evidence type="ECO:0000313" key="3">
    <source>
        <dbReference type="Proteomes" id="UP000233458"/>
    </source>
</evidence>
<dbReference type="KEGG" id="thac:CSC3H3_18695"/>
<evidence type="ECO:0000313" key="4">
    <source>
        <dbReference type="Proteomes" id="UP000233597"/>
    </source>
</evidence>